<sequence>MIWLICRAVFYKFCYPHSVARINKNYNCTECGTESSKWSGQCGDCGAWNSLSEIASAIPMRKGGGQASSYSGSKSKTVQYLKDITPNEQSRITTGISEFDRVLGGGLVAGSVVLLGGNPGIGKSTLLVQALAHLQLSLKTLYVTGEESLEQVSLRAHRLELDLGEQLLLSETHLESILSISQKEQPGVIVIDSIQTMFSADVQSAPGSVSQIRECTAQLVRFAKQTQTTMFLVGHVTKEGTLAGPRVLEHMVDTVLYFEGESDSRYRVVRAFKNRFGAVNELGVFAMADKGLIPVNNPSSIFLSRHNQPVSGSVVMVTIEGSRPMLVEVQALVDESHLANPRRVTVGIDNNRIAMLLAVLNRHAGIASYDQDVFINVVGGVRVTETGADLAVVLAIISSLRDKVIPQDTVIFGEVGLSGEIRPVTNGQERLHEAVKHGYKRAVISKANAPKQQIEGLKIIAVNRLEEAIIFD</sequence>
<evidence type="ECO:0000256" key="7">
    <source>
        <dbReference type="ARBA" id="ARBA00022840"/>
    </source>
</evidence>
<feature type="domain" description="RecA family profile 1" evidence="11">
    <location>
        <begin position="88"/>
        <end position="236"/>
    </location>
</feature>
<dbReference type="InterPro" id="IPR020588">
    <property type="entry name" value="RecA_ATP-bd"/>
</dbReference>
<keyword evidence="7" id="KW-0067">ATP-binding</keyword>
<evidence type="ECO:0000256" key="6">
    <source>
        <dbReference type="ARBA" id="ARBA00022833"/>
    </source>
</evidence>
<accession>A0A3B1AK96</accession>
<dbReference type="PRINTS" id="PR01874">
    <property type="entry name" value="DNAREPAIRADA"/>
</dbReference>
<dbReference type="GO" id="GO:0003684">
    <property type="term" value="F:damaged DNA binding"/>
    <property type="evidence" value="ECO:0007669"/>
    <property type="project" value="InterPro"/>
</dbReference>
<dbReference type="GO" id="GO:0016787">
    <property type="term" value="F:hydrolase activity"/>
    <property type="evidence" value="ECO:0007669"/>
    <property type="project" value="UniProtKB-KW"/>
</dbReference>
<dbReference type="InterPro" id="IPR014721">
    <property type="entry name" value="Ribsml_uS5_D2-typ_fold_subgr"/>
</dbReference>
<dbReference type="GO" id="GO:0005829">
    <property type="term" value="C:cytosol"/>
    <property type="evidence" value="ECO:0007669"/>
    <property type="project" value="TreeGrafter"/>
</dbReference>
<dbReference type="SUPFAM" id="SSF52540">
    <property type="entry name" value="P-loop containing nucleoside triphosphate hydrolases"/>
    <property type="match status" value="1"/>
</dbReference>
<evidence type="ECO:0000259" key="11">
    <source>
        <dbReference type="PROSITE" id="PS50162"/>
    </source>
</evidence>
<dbReference type="Pfam" id="PF13481">
    <property type="entry name" value="AAA_25"/>
    <property type="match status" value="1"/>
</dbReference>
<dbReference type="AlphaFoldDB" id="A0A3B1AK96"/>
<dbReference type="SMART" id="SM00382">
    <property type="entry name" value="AAA"/>
    <property type="match status" value="1"/>
</dbReference>
<keyword evidence="1" id="KW-0479">Metal-binding</keyword>
<keyword evidence="6" id="KW-0862">Zinc</keyword>
<evidence type="ECO:0000256" key="3">
    <source>
        <dbReference type="ARBA" id="ARBA00022763"/>
    </source>
</evidence>
<dbReference type="GO" id="GO:0005524">
    <property type="term" value="F:ATP binding"/>
    <property type="evidence" value="ECO:0007669"/>
    <property type="project" value="UniProtKB-KW"/>
</dbReference>
<proteinExistence type="inferred from homology"/>
<reference evidence="12" key="1">
    <citation type="submission" date="2018-06" db="EMBL/GenBank/DDBJ databases">
        <authorList>
            <person name="Zhirakovskaya E."/>
        </authorList>
    </citation>
    <scope>NUCLEOTIDE SEQUENCE</scope>
</reference>
<dbReference type="InterPro" id="IPR020568">
    <property type="entry name" value="Ribosomal_Su5_D2-typ_SF"/>
</dbReference>
<evidence type="ECO:0000256" key="5">
    <source>
        <dbReference type="ARBA" id="ARBA00022801"/>
    </source>
</evidence>
<keyword evidence="4" id="KW-0863">Zinc-finger</keyword>
<dbReference type="EMBL" id="UOFS01000014">
    <property type="protein sequence ID" value="VAW94294.1"/>
    <property type="molecule type" value="Genomic_DNA"/>
</dbReference>
<name>A0A3B1AK96_9ZZZZ</name>
<keyword evidence="9" id="KW-0238">DNA-binding</keyword>
<dbReference type="Gene3D" id="3.40.50.300">
    <property type="entry name" value="P-loop containing nucleotide triphosphate hydrolases"/>
    <property type="match status" value="1"/>
</dbReference>
<dbReference type="InterPro" id="IPR027417">
    <property type="entry name" value="P-loop_NTPase"/>
</dbReference>
<dbReference type="PANTHER" id="PTHR32472">
    <property type="entry name" value="DNA REPAIR PROTEIN RADA"/>
    <property type="match status" value="1"/>
</dbReference>
<dbReference type="InterPro" id="IPR041166">
    <property type="entry name" value="Rubredoxin_2"/>
</dbReference>
<dbReference type="CDD" id="cd01121">
    <property type="entry name" value="RadA_SMS_N"/>
    <property type="match status" value="1"/>
</dbReference>
<dbReference type="Pfam" id="PF18073">
    <property type="entry name" value="Zn_ribbon_LapB"/>
    <property type="match status" value="1"/>
</dbReference>
<dbReference type="InterPro" id="IPR003593">
    <property type="entry name" value="AAA+_ATPase"/>
</dbReference>
<dbReference type="HAMAP" id="MF_01498">
    <property type="entry name" value="RadA_bact"/>
    <property type="match status" value="1"/>
</dbReference>
<dbReference type="InterPro" id="IPR004504">
    <property type="entry name" value="DNA_repair_RadA"/>
</dbReference>
<keyword evidence="10" id="KW-0234">DNA repair</keyword>
<dbReference type="GO" id="GO:0000725">
    <property type="term" value="P:recombinational repair"/>
    <property type="evidence" value="ECO:0007669"/>
    <property type="project" value="TreeGrafter"/>
</dbReference>
<evidence type="ECO:0000256" key="10">
    <source>
        <dbReference type="ARBA" id="ARBA00023204"/>
    </source>
</evidence>
<keyword evidence="2" id="KW-0547">Nucleotide-binding</keyword>
<dbReference type="GO" id="GO:0008270">
    <property type="term" value="F:zinc ion binding"/>
    <property type="evidence" value="ECO:0007669"/>
    <property type="project" value="UniProtKB-KW"/>
</dbReference>
<dbReference type="GO" id="GO:0140664">
    <property type="term" value="F:ATP-dependent DNA damage sensor activity"/>
    <property type="evidence" value="ECO:0007669"/>
    <property type="project" value="InterPro"/>
</dbReference>
<evidence type="ECO:0000256" key="9">
    <source>
        <dbReference type="ARBA" id="ARBA00023125"/>
    </source>
</evidence>
<keyword evidence="3" id="KW-0227">DNA damage</keyword>
<protein>
    <submittedName>
        <fullName evidence="12">DNA repair protein RadA</fullName>
    </submittedName>
</protein>
<dbReference type="NCBIfam" id="TIGR00416">
    <property type="entry name" value="sms"/>
    <property type="match status" value="1"/>
</dbReference>
<evidence type="ECO:0000313" key="12">
    <source>
        <dbReference type="EMBL" id="VAW94294.1"/>
    </source>
</evidence>
<organism evidence="12">
    <name type="scientific">hydrothermal vent metagenome</name>
    <dbReference type="NCBI Taxonomy" id="652676"/>
    <lineage>
        <taxon>unclassified sequences</taxon>
        <taxon>metagenomes</taxon>
        <taxon>ecological metagenomes</taxon>
    </lineage>
</organism>
<dbReference type="FunFam" id="3.30.230.10:FF:000011">
    <property type="entry name" value="DNA repair protein RadA"/>
    <property type="match status" value="1"/>
</dbReference>
<dbReference type="PROSITE" id="PS50162">
    <property type="entry name" value="RECA_2"/>
    <property type="match status" value="1"/>
</dbReference>
<keyword evidence="5" id="KW-0378">Hydrolase</keyword>
<dbReference type="Gene3D" id="3.30.230.10">
    <property type="match status" value="1"/>
</dbReference>
<evidence type="ECO:0000256" key="1">
    <source>
        <dbReference type="ARBA" id="ARBA00022723"/>
    </source>
</evidence>
<evidence type="ECO:0000256" key="8">
    <source>
        <dbReference type="ARBA" id="ARBA00023016"/>
    </source>
</evidence>
<gene>
    <name evidence="12" type="ORF">MNBD_GAMMA22-2208</name>
</gene>
<evidence type="ECO:0000256" key="2">
    <source>
        <dbReference type="ARBA" id="ARBA00022741"/>
    </source>
</evidence>
<keyword evidence="8" id="KW-0346">Stress response</keyword>
<dbReference type="PANTHER" id="PTHR32472:SF10">
    <property type="entry name" value="DNA REPAIR PROTEIN RADA-LIKE PROTEIN"/>
    <property type="match status" value="1"/>
</dbReference>
<evidence type="ECO:0000256" key="4">
    <source>
        <dbReference type="ARBA" id="ARBA00022771"/>
    </source>
</evidence>
<dbReference type="Pfam" id="PF13541">
    <property type="entry name" value="ChlI"/>
    <property type="match status" value="1"/>
</dbReference>
<dbReference type="FunFam" id="3.40.50.300:FF:000050">
    <property type="entry name" value="DNA repair protein RadA"/>
    <property type="match status" value="1"/>
</dbReference>
<dbReference type="SUPFAM" id="SSF54211">
    <property type="entry name" value="Ribosomal protein S5 domain 2-like"/>
    <property type="match status" value="1"/>
</dbReference>